<proteinExistence type="predicted"/>
<organism evidence="1 2">
    <name type="scientific">[Clostridium] methylpentosum DSM 5476</name>
    <dbReference type="NCBI Taxonomy" id="537013"/>
    <lineage>
        <taxon>Bacteria</taxon>
        <taxon>Bacillati</taxon>
        <taxon>Bacillota</taxon>
        <taxon>Clostridia</taxon>
        <taxon>Eubacteriales</taxon>
        <taxon>Oscillospiraceae</taxon>
        <taxon>Oscillospiraceae incertae sedis</taxon>
    </lineage>
</organism>
<keyword evidence="2" id="KW-1185">Reference proteome</keyword>
<comment type="caution">
    <text evidence="1">The sequence shown here is derived from an EMBL/GenBank/DDBJ whole genome shotgun (WGS) entry which is preliminary data.</text>
</comment>
<dbReference type="Proteomes" id="UP000003340">
    <property type="component" value="Unassembled WGS sequence"/>
</dbReference>
<gene>
    <name evidence="1" type="ORF">CLOSTMETH_01607</name>
</gene>
<evidence type="ECO:0000313" key="2">
    <source>
        <dbReference type="Proteomes" id="UP000003340"/>
    </source>
</evidence>
<sequence>MVKGCSLCIYSIFYRASHSPLIVQKQIEDFSPLHRLFASSRRIANIRAL</sequence>
<dbReference type="HOGENOM" id="CLU_3134153_0_0_9"/>
<accession>C0ECN5</accession>
<evidence type="ECO:0000313" key="1">
    <source>
        <dbReference type="EMBL" id="EEG30771.1"/>
    </source>
</evidence>
<protein>
    <submittedName>
        <fullName evidence="1">Uncharacterized protein</fullName>
    </submittedName>
</protein>
<dbReference type="EMBL" id="ACEC01000054">
    <property type="protein sequence ID" value="EEG30771.1"/>
    <property type="molecule type" value="Genomic_DNA"/>
</dbReference>
<reference evidence="1 2" key="1">
    <citation type="submission" date="2009-01" db="EMBL/GenBank/DDBJ databases">
        <authorList>
            <person name="Fulton L."/>
            <person name="Clifton S."/>
            <person name="Fulton B."/>
            <person name="Xu J."/>
            <person name="Minx P."/>
            <person name="Pepin K.H."/>
            <person name="Johnson M."/>
            <person name="Bhonagiri V."/>
            <person name="Nash W.E."/>
            <person name="Mardis E.R."/>
            <person name="Wilson R.K."/>
        </authorList>
    </citation>
    <scope>NUCLEOTIDE SEQUENCE [LARGE SCALE GENOMIC DNA]</scope>
    <source>
        <strain evidence="1 2">DSM 5476</strain>
    </source>
</reference>
<name>C0ECN5_9FIRM</name>
<dbReference type="AlphaFoldDB" id="C0ECN5"/>
<reference evidence="1 2" key="2">
    <citation type="submission" date="2009-02" db="EMBL/GenBank/DDBJ databases">
        <title>Draft genome sequence of Clostridium methylpentosum (DSM 5476).</title>
        <authorList>
            <person name="Sudarsanam P."/>
            <person name="Ley R."/>
            <person name="Guruge J."/>
            <person name="Turnbaugh P.J."/>
            <person name="Mahowald M."/>
            <person name="Liep D."/>
            <person name="Gordon J."/>
        </authorList>
    </citation>
    <scope>NUCLEOTIDE SEQUENCE [LARGE SCALE GENOMIC DNA]</scope>
    <source>
        <strain evidence="1 2">DSM 5476</strain>
    </source>
</reference>